<organism evidence="1 2">
    <name type="scientific">Asaia spathodeae</name>
    <dbReference type="NCBI Taxonomy" id="657016"/>
    <lineage>
        <taxon>Bacteria</taxon>
        <taxon>Pseudomonadati</taxon>
        <taxon>Pseudomonadota</taxon>
        <taxon>Alphaproteobacteria</taxon>
        <taxon>Acetobacterales</taxon>
        <taxon>Acetobacteraceae</taxon>
        <taxon>Asaia</taxon>
    </lineage>
</organism>
<dbReference type="EMBL" id="JABXXV010000009">
    <property type="protein sequence ID" value="NVN47963.1"/>
    <property type="molecule type" value="Genomic_DNA"/>
</dbReference>
<evidence type="ECO:0000313" key="1">
    <source>
        <dbReference type="EMBL" id="NVN47963.1"/>
    </source>
</evidence>
<comment type="caution">
    <text evidence="1">The sequence shown here is derived from an EMBL/GenBank/DDBJ whole genome shotgun (WGS) entry which is preliminary data.</text>
</comment>
<evidence type="ECO:0000313" key="2">
    <source>
        <dbReference type="Proteomes" id="UP001516351"/>
    </source>
</evidence>
<sequence>MAVSANDGYPLDICSREVDAEWAQVNATDVAAYWFEAADEVLGRVGKSRPDAG</sequence>
<accession>A0ABX2P7M8</accession>
<keyword evidence="2" id="KW-1185">Reference proteome</keyword>
<proteinExistence type="predicted"/>
<protein>
    <submittedName>
        <fullName evidence="1">Uncharacterized protein</fullName>
    </submittedName>
</protein>
<name>A0ABX2P7M8_9PROT</name>
<gene>
    <name evidence="1" type="ORF">HW542_14265</name>
</gene>
<dbReference type="RefSeq" id="WP_267312238.1">
    <property type="nucleotide sequence ID" value="NZ_JABXXV010000009.1"/>
</dbReference>
<dbReference type="Proteomes" id="UP001516351">
    <property type="component" value="Unassembled WGS sequence"/>
</dbReference>
<reference evidence="1 2" key="1">
    <citation type="submission" date="2020-06" db="EMBL/GenBank/DDBJ databases">
        <title>Synonyms of Asaia species.</title>
        <authorList>
            <person name="Sombolestani A."/>
        </authorList>
    </citation>
    <scope>NUCLEOTIDE SEQUENCE [LARGE SCALE GENOMIC DNA]</scope>
    <source>
        <strain evidence="1 2">LMG 27047</strain>
    </source>
</reference>